<accession>A0ABQ0G2I0</accession>
<evidence type="ECO:0000256" key="1">
    <source>
        <dbReference type="SAM" id="MobiDB-lite"/>
    </source>
</evidence>
<name>A0ABQ0G2I0_9PEZI</name>
<dbReference type="Gene3D" id="1.25.40.10">
    <property type="entry name" value="Tetratricopeptide repeat domain"/>
    <property type="match status" value="2"/>
</dbReference>
<proteinExistence type="predicted"/>
<sequence>MRLVKCADGNELSLTGDLPPDKIPPYAILSHTWGSNSDEITYRDLMDGTGKDKVGYKKIRFCAEQAKRDGLDHFWVDTCCIDKSDPIELQRSINSMFRWYRDATRCYVYLSNTSVADGERNGRQPEPAWDSTLRGHRWFTRGWTLQELLAPASVEFFKEGGQRLGDKLSLAPIIHEITGIPLQALRDNRLSRFDIEERFKWAEKRETTYEEDWAYCLLGIFGVFMLPNYGEGKDNAVRRLRKEIAEASEQPERSESRPNPSIMIPFSRDEDFVARQALLDRISRSCGRPGSRTALVGLGGVGKSQLAIEYAYRIRERSPEAWVFWVHASNAARFEQSFRGIAAHVRIPGRHNPKTNIFQLVHDWLGDERNGRWVLILDNLDNARFLTASCVGGDGHPADIDSTNSQPLIRCLPQCQHGSILVTSRSREAASELVEDRDIIAVDPMDKEDALTLMRRKLSQHEVGDGMDELATALEYMPLAIAQAAAYISQTWPPYSVLQYLRKFRKSDRQKAGLLSYESGKLRRDASAKNSILITWQISFDHIRDIRPSAADILSLMSFCDRQGIPVSLLRGQDGETKRKAEQDEKPRQSNADGDDGAVFGWDDSNGDDSDDDDGGSDDEVNDGFKYDIITLQNFSFISTNRDGKSFEMHRLVQLATLEWLEAHGQQNHWRHRFLKRLCELLPTGEYENWAECRALFPHAKSAAAVAPKEEEPLQDWATVLYKAAWYAWRMGNGAEAEKLAIQAMRARKKVLGQEHDETLDSIEMVALTHMLRGQWKEAEPLFVQVVDMRKRVLGSEHASTLTSMANLTSIYSNQGRWAEAESLEVQVMETSSRVLGSEHPDTLASMTNLALTYMNQGRWAEAESLEVQVMETSSRVLGSEHPDMLTSISNLASTYRNQGRWAEAESLGVQVMETRKRVLGSEHPDTLTSINNLATTYSKQGRWAEAESLGVQVMETRKRVLGLEHPDTLTSINNLATTYSK</sequence>
<gene>
    <name evidence="3" type="ORF">MFIFM68171_02185</name>
</gene>
<dbReference type="SUPFAM" id="SSF48452">
    <property type="entry name" value="TPR-like"/>
    <property type="match status" value="2"/>
</dbReference>
<dbReference type="Proteomes" id="UP001628179">
    <property type="component" value="Unassembled WGS sequence"/>
</dbReference>
<evidence type="ECO:0000313" key="4">
    <source>
        <dbReference type="Proteomes" id="UP001628179"/>
    </source>
</evidence>
<dbReference type="Gene3D" id="3.40.50.300">
    <property type="entry name" value="P-loop containing nucleotide triphosphate hydrolases"/>
    <property type="match status" value="1"/>
</dbReference>
<dbReference type="RefSeq" id="XP_070913708.1">
    <property type="nucleotide sequence ID" value="XM_071057607.1"/>
</dbReference>
<evidence type="ECO:0000313" key="3">
    <source>
        <dbReference type="EMBL" id="GAB1311975.1"/>
    </source>
</evidence>
<dbReference type="GeneID" id="98172930"/>
<dbReference type="InterPro" id="IPR010730">
    <property type="entry name" value="HET"/>
</dbReference>
<feature type="compositionally biased region" description="Acidic residues" evidence="1">
    <location>
        <begin position="605"/>
        <end position="619"/>
    </location>
</feature>
<dbReference type="PRINTS" id="PR00381">
    <property type="entry name" value="KINESINLIGHT"/>
</dbReference>
<dbReference type="PANTHER" id="PTHR10622">
    <property type="entry name" value="HET DOMAIN-CONTAINING PROTEIN"/>
    <property type="match status" value="1"/>
</dbReference>
<dbReference type="InterPro" id="IPR011990">
    <property type="entry name" value="TPR-like_helical_dom_sf"/>
</dbReference>
<reference evidence="3 4" key="1">
    <citation type="submission" date="2024-09" db="EMBL/GenBank/DDBJ databases">
        <title>Itraconazole resistance in Madurella fahalii resulting from another homologue of gene encoding cytochrome P450 14-alpha sterol demethylase (CYP51).</title>
        <authorList>
            <person name="Yoshioka I."/>
            <person name="Fahal A.H."/>
            <person name="Kaneko S."/>
            <person name="Yaguchi T."/>
        </authorList>
    </citation>
    <scope>NUCLEOTIDE SEQUENCE [LARGE SCALE GENOMIC DNA]</scope>
    <source>
        <strain evidence="3 4">IFM 68171</strain>
    </source>
</reference>
<evidence type="ECO:0000259" key="2">
    <source>
        <dbReference type="Pfam" id="PF06985"/>
    </source>
</evidence>
<feature type="region of interest" description="Disordered" evidence="1">
    <location>
        <begin position="571"/>
        <end position="619"/>
    </location>
</feature>
<keyword evidence="4" id="KW-1185">Reference proteome</keyword>
<dbReference type="EMBL" id="BAAFSV010000001">
    <property type="protein sequence ID" value="GAB1311975.1"/>
    <property type="molecule type" value="Genomic_DNA"/>
</dbReference>
<dbReference type="PANTHER" id="PTHR10622:SF11">
    <property type="entry name" value="HET-DOMAIN-CONTAINING PROTEIN"/>
    <property type="match status" value="1"/>
</dbReference>
<dbReference type="SUPFAM" id="SSF52540">
    <property type="entry name" value="P-loop containing nucleoside triphosphate hydrolases"/>
    <property type="match status" value="1"/>
</dbReference>
<dbReference type="Pfam" id="PF06985">
    <property type="entry name" value="HET"/>
    <property type="match status" value="1"/>
</dbReference>
<comment type="caution">
    <text evidence="3">The sequence shown here is derived from an EMBL/GenBank/DDBJ whole genome shotgun (WGS) entry which is preliminary data.</text>
</comment>
<dbReference type="InterPro" id="IPR027417">
    <property type="entry name" value="P-loop_NTPase"/>
</dbReference>
<feature type="domain" description="Heterokaryon incompatibility" evidence="2">
    <location>
        <begin position="26"/>
        <end position="147"/>
    </location>
</feature>
<organism evidence="3 4">
    <name type="scientific">Madurella fahalii</name>
    <dbReference type="NCBI Taxonomy" id="1157608"/>
    <lineage>
        <taxon>Eukaryota</taxon>
        <taxon>Fungi</taxon>
        <taxon>Dikarya</taxon>
        <taxon>Ascomycota</taxon>
        <taxon>Pezizomycotina</taxon>
        <taxon>Sordariomycetes</taxon>
        <taxon>Sordariomycetidae</taxon>
        <taxon>Sordariales</taxon>
        <taxon>Sordariales incertae sedis</taxon>
        <taxon>Madurella</taxon>
    </lineage>
</organism>
<feature type="compositionally biased region" description="Basic and acidic residues" evidence="1">
    <location>
        <begin position="573"/>
        <end position="588"/>
    </location>
</feature>
<protein>
    <recommendedName>
        <fullName evidence="2">Heterokaryon incompatibility domain-containing protein</fullName>
    </recommendedName>
</protein>
<dbReference type="Pfam" id="PF13374">
    <property type="entry name" value="TPR_10"/>
    <property type="match status" value="4"/>
</dbReference>
<dbReference type="Pfam" id="PF13424">
    <property type="entry name" value="TPR_12"/>
    <property type="match status" value="1"/>
</dbReference>